<evidence type="ECO:0000256" key="1">
    <source>
        <dbReference type="ARBA" id="ARBA00010518"/>
    </source>
</evidence>
<dbReference type="CDD" id="cd08964">
    <property type="entry name" value="L-asparaginase_II"/>
    <property type="match status" value="1"/>
</dbReference>
<dbReference type="KEGG" id="afa:UZ73_09615"/>
<dbReference type="PIRSF" id="PIRSF500176">
    <property type="entry name" value="L_ASNase"/>
    <property type="match status" value="1"/>
</dbReference>
<dbReference type="InterPro" id="IPR006034">
    <property type="entry name" value="Asparaginase/glutaminase-like"/>
</dbReference>
<feature type="domain" description="L-asparaginase N-terminal" evidence="8">
    <location>
        <begin position="6"/>
        <end position="195"/>
    </location>
</feature>
<sequence length="329" mass="35263">MPIRPKLALVGTGGTIAATTQSNTGLTDYDITQGVHTLLQAVPGINELADLECHQVFNVDSRAMGSLMLLELSHKLNELLARPDINGAVVTHGTDTLEESAFFLHLTLKTDKPVVMVAAMRPASALSADGPLNLYQAVQVACSSLAQDQGVLVLLNDQIHSARFLSKQHTTLTSAFGSPDAGPLGLVAGGQPRFMMRSLLPHTHSSLFDVRSLHSLPKVQIFYDHPDTLAELYRHAAQSGVQGIVVAATGNGSLTPGALEGVSRAHRLGVVCVRASRIHAGPVTDSAYDEDHHTIAAHYLPAQKARILLMLCLASKLEHEEIEGIFRDY</sequence>
<reference evidence="10 11" key="2">
    <citation type="submission" date="2018-05" db="EMBL/GenBank/DDBJ databases">
        <authorList>
            <person name="Lanie J.A."/>
            <person name="Ng W.-L."/>
            <person name="Kazmierczak K.M."/>
            <person name="Andrzejewski T.M."/>
            <person name="Davidsen T.M."/>
            <person name="Wayne K.J."/>
            <person name="Tettelin H."/>
            <person name="Glass J.I."/>
            <person name="Rusch D."/>
            <person name="Podicherti R."/>
            <person name="Tsui H.-C.T."/>
            <person name="Winkler M.E."/>
        </authorList>
    </citation>
    <scope>NUCLEOTIDE SEQUENCE [LARGE SCALE GENOMIC DNA]</scope>
    <source>
        <strain evidence="10 11">YBY</strain>
    </source>
</reference>
<accession>A0A2U2BFQ6</accession>
<dbReference type="GO" id="GO:0004067">
    <property type="term" value="F:asparaginase activity"/>
    <property type="evidence" value="ECO:0007669"/>
    <property type="project" value="UniProtKB-UniRule"/>
</dbReference>
<keyword evidence="2" id="KW-0378">Hydrolase</keyword>
<evidence type="ECO:0000256" key="3">
    <source>
        <dbReference type="PIRSR" id="PIRSR001220-1"/>
    </source>
</evidence>
<organism evidence="10 11">
    <name type="scientific">Alcaligenes faecalis</name>
    <dbReference type="NCBI Taxonomy" id="511"/>
    <lineage>
        <taxon>Bacteria</taxon>
        <taxon>Pseudomonadati</taxon>
        <taxon>Pseudomonadota</taxon>
        <taxon>Betaproteobacteria</taxon>
        <taxon>Burkholderiales</taxon>
        <taxon>Alcaligenaceae</taxon>
        <taxon>Alcaligenes</taxon>
    </lineage>
</organism>
<dbReference type="GeneID" id="29370000"/>
<evidence type="ECO:0000256" key="7">
    <source>
        <dbReference type="RuleBase" id="RU004456"/>
    </source>
</evidence>
<dbReference type="SMR" id="A0A2U2BFQ6"/>
<evidence type="ECO:0000256" key="2">
    <source>
        <dbReference type="ARBA" id="ARBA00022801"/>
    </source>
</evidence>
<evidence type="ECO:0000259" key="8">
    <source>
        <dbReference type="Pfam" id="PF00710"/>
    </source>
</evidence>
<proteinExistence type="inferred from homology"/>
<dbReference type="SUPFAM" id="SSF53774">
    <property type="entry name" value="Glutaminase/Asparaginase"/>
    <property type="match status" value="1"/>
</dbReference>
<dbReference type="PRINTS" id="PR00139">
    <property type="entry name" value="ASNGLNASE"/>
</dbReference>
<feature type="active site" evidence="5">
    <location>
        <position position="15"/>
    </location>
</feature>
<dbReference type="SMART" id="SM00870">
    <property type="entry name" value="Asparaginase"/>
    <property type="match status" value="1"/>
</dbReference>
<reference evidence="10 11" key="1">
    <citation type="submission" date="2018-05" db="EMBL/GenBank/DDBJ databases">
        <title>Genome Sequence of an Efficient Indole-Degrading Bacterium, Alcaligenes sp.YBY.</title>
        <authorList>
            <person name="Yang B."/>
        </authorList>
    </citation>
    <scope>NUCLEOTIDE SEQUENCE [LARGE SCALE GENOMIC DNA]</scope>
    <source>
        <strain evidence="10 11">YBY</strain>
    </source>
</reference>
<evidence type="ECO:0000256" key="5">
    <source>
        <dbReference type="PROSITE-ProRule" id="PRU10099"/>
    </source>
</evidence>
<dbReference type="InterPro" id="IPR004550">
    <property type="entry name" value="AsnASE_II"/>
</dbReference>
<dbReference type="PIRSF" id="PIRSF001220">
    <property type="entry name" value="L-ASNase_gatD"/>
    <property type="match status" value="1"/>
</dbReference>
<protein>
    <submittedName>
        <fullName evidence="10">Asparaginase</fullName>
    </submittedName>
</protein>
<dbReference type="Proteomes" id="UP000245216">
    <property type="component" value="Unassembled WGS sequence"/>
</dbReference>
<feature type="binding site" evidence="4">
    <location>
        <begin position="94"/>
        <end position="95"/>
    </location>
    <ligand>
        <name>substrate</name>
    </ligand>
</feature>
<dbReference type="NCBIfam" id="TIGR00520">
    <property type="entry name" value="asnASE_II"/>
    <property type="match status" value="1"/>
</dbReference>
<dbReference type="Gene3D" id="3.40.50.1170">
    <property type="entry name" value="L-asparaginase, N-terminal domain"/>
    <property type="match status" value="1"/>
</dbReference>
<dbReference type="InterPro" id="IPR037152">
    <property type="entry name" value="L-asparaginase_N_sf"/>
</dbReference>
<evidence type="ECO:0000313" key="11">
    <source>
        <dbReference type="Proteomes" id="UP000245216"/>
    </source>
</evidence>
<dbReference type="Pfam" id="PF00710">
    <property type="entry name" value="Asparaginase"/>
    <property type="match status" value="1"/>
</dbReference>
<dbReference type="Gene3D" id="3.40.50.40">
    <property type="match status" value="1"/>
</dbReference>
<evidence type="ECO:0000256" key="4">
    <source>
        <dbReference type="PIRSR" id="PIRSR001220-2"/>
    </source>
</evidence>
<dbReference type="InterPro" id="IPR027475">
    <property type="entry name" value="Asparaginase/glutaminase_AS2"/>
</dbReference>
<dbReference type="STRING" id="511.UZ73_09615"/>
<feature type="active site" evidence="6">
    <location>
        <position position="94"/>
    </location>
</feature>
<dbReference type="InterPro" id="IPR020827">
    <property type="entry name" value="Asparaginase/glutaminase_AS1"/>
</dbReference>
<dbReference type="AlphaFoldDB" id="A0A2U2BFQ6"/>
<dbReference type="PROSITE" id="PS00144">
    <property type="entry name" value="ASN_GLN_ASE_1"/>
    <property type="match status" value="1"/>
</dbReference>
<comment type="similarity">
    <text evidence="1 7">Belongs to the asparaginase 1 family.</text>
</comment>
<dbReference type="InterPro" id="IPR027473">
    <property type="entry name" value="L-asparaginase_C"/>
</dbReference>
<dbReference type="PANTHER" id="PTHR11707">
    <property type="entry name" value="L-ASPARAGINASE"/>
    <property type="match status" value="1"/>
</dbReference>
<dbReference type="PROSITE" id="PS00917">
    <property type="entry name" value="ASN_GLN_ASE_2"/>
    <property type="match status" value="1"/>
</dbReference>
<dbReference type="InterPro" id="IPR027474">
    <property type="entry name" value="L-asparaginase_N"/>
</dbReference>
<dbReference type="FunFam" id="3.40.50.1170:FF:000001">
    <property type="entry name" value="L-asparaginase 2"/>
    <property type="match status" value="1"/>
</dbReference>
<evidence type="ECO:0000313" key="10">
    <source>
        <dbReference type="EMBL" id="PWE12848.1"/>
    </source>
</evidence>
<evidence type="ECO:0000256" key="6">
    <source>
        <dbReference type="PROSITE-ProRule" id="PRU10100"/>
    </source>
</evidence>
<feature type="domain" description="Asparaginase/glutaminase C-terminal" evidence="9">
    <location>
        <begin position="218"/>
        <end position="326"/>
    </location>
</feature>
<dbReference type="InterPro" id="IPR040919">
    <property type="entry name" value="Asparaginase_C"/>
</dbReference>
<name>A0A2U2BFQ6_ALCFA</name>
<dbReference type="RefSeq" id="WP_045930574.1">
    <property type="nucleotide sequence ID" value="NZ_CAXOKM010000018.1"/>
</dbReference>
<comment type="caution">
    <text evidence="10">The sequence shown here is derived from an EMBL/GenBank/DDBJ whole genome shotgun (WGS) entry which is preliminary data.</text>
</comment>
<feature type="binding site" evidence="4">
    <location>
        <position position="61"/>
    </location>
    <ligand>
        <name>substrate</name>
    </ligand>
</feature>
<gene>
    <name evidence="10" type="ORF">DF183_19005</name>
</gene>
<dbReference type="GO" id="GO:0006528">
    <property type="term" value="P:asparagine metabolic process"/>
    <property type="evidence" value="ECO:0007669"/>
    <property type="project" value="InterPro"/>
</dbReference>
<dbReference type="EMBL" id="QEXO01000005">
    <property type="protein sequence ID" value="PWE12848.1"/>
    <property type="molecule type" value="Genomic_DNA"/>
</dbReference>
<dbReference type="Pfam" id="PF17763">
    <property type="entry name" value="Asparaginase_C"/>
    <property type="match status" value="1"/>
</dbReference>
<dbReference type="PANTHER" id="PTHR11707:SF28">
    <property type="entry name" value="60 KDA LYSOPHOSPHOLIPASE"/>
    <property type="match status" value="1"/>
</dbReference>
<evidence type="ECO:0000259" key="9">
    <source>
        <dbReference type="Pfam" id="PF17763"/>
    </source>
</evidence>
<dbReference type="PROSITE" id="PS51732">
    <property type="entry name" value="ASN_GLN_ASE_3"/>
    <property type="match status" value="1"/>
</dbReference>
<dbReference type="InterPro" id="IPR036152">
    <property type="entry name" value="Asp/glu_Ase-like_sf"/>
</dbReference>
<feature type="active site" description="O-isoaspartyl threonine intermediate" evidence="3">
    <location>
        <position position="15"/>
    </location>
</feature>